<dbReference type="EMBL" id="CADCVO010000348">
    <property type="protein sequence ID" value="CAA9499813.1"/>
    <property type="molecule type" value="Genomic_DNA"/>
</dbReference>
<gene>
    <name evidence="1" type="ORF">AVDCRST_MAG13-2179</name>
</gene>
<proteinExistence type="predicted"/>
<name>A0A6J4SPA5_9ACTN</name>
<organism evidence="1">
    <name type="scientific">uncultured Solirubrobacteraceae bacterium</name>
    <dbReference type="NCBI Taxonomy" id="1162706"/>
    <lineage>
        <taxon>Bacteria</taxon>
        <taxon>Bacillati</taxon>
        <taxon>Actinomycetota</taxon>
        <taxon>Thermoleophilia</taxon>
        <taxon>Solirubrobacterales</taxon>
        <taxon>Solirubrobacteraceae</taxon>
        <taxon>environmental samples</taxon>
    </lineage>
</organism>
<protein>
    <recommendedName>
        <fullName evidence="2">DUF1440 domain-containing protein</fullName>
    </recommendedName>
</protein>
<evidence type="ECO:0008006" key="2">
    <source>
        <dbReference type="Google" id="ProtNLM"/>
    </source>
</evidence>
<sequence>MAGVREAGRQLVRGAVAGVLGTVAMDGLWYARHRREGGREPFVAWEVTSQITDWEAAPAPARMGRKLIGVVTGRDVPVERAAAVNNVMHWGYGTSWAAGYALLTAAAGRRRAWWHGPAFGTAVWASDYVTLPLAGVYEPIWRYDVPTLWKDLSAHLVFGTVADGVLRAVGSRT</sequence>
<evidence type="ECO:0000313" key="1">
    <source>
        <dbReference type="EMBL" id="CAA9499813.1"/>
    </source>
</evidence>
<accession>A0A6J4SPA5</accession>
<dbReference type="AlphaFoldDB" id="A0A6J4SPA5"/>
<reference evidence="1" key="1">
    <citation type="submission" date="2020-02" db="EMBL/GenBank/DDBJ databases">
        <authorList>
            <person name="Meier V. D."/>
        </authorList>
    </citation>
    <scope>NUCLEOTIDE SEQUENCE</scope>
    <source>
        <strain evidence="1">AVDCRST_MAG13</strain>
    </source>
</reference>